<reference evidence="1 2" key="1">
    <citation type="submission" date="2018-11" db="EMBL/GenBank/DDBJ databases">
        <authorList>
            <consortium name="Pathogen Informatics"/>
        </authorList>
    </citation>
    <scope>NUCLEOTIDE SEQUENCE [LARGE SCALE GENOMIC DNA]</scope>
</reference>
<accession>A0A3P6QZ81</accession>
<dbReference type="EMBL" id="UYRU01012542">
    <property type="protein sequence ID" value="VDK48133.1"/>
    <property type="molecule type" value="Genomic_DNA"/>
</dbReference>
<organism evidence="1 2">
    <name type="scientific">Dibothriocephalus latus</name>
    <name type="common">Fish tapeworm</name>
    <name type="synonym">Diphyllobothrium latum</name>
    <dbReference type="NCBI Taxonomy" id="60516"/>
    <lineage>
        <taxon>Eukaryota</taxon>
        <taxon>Metazoa</taxon>
        <taxon>Spiralia</taxon>
        <taxon>Lophotrochozoa</taxon>
        <taxon>Platyhelminthes</taxon>
        <taxon>Cestoda</taxon>
        <taxon>Eucestoda</taxon>
        <taxon>Diphyllobothriidea</taxon>
        <taxon>Diphyllobothriidae</taxon>
        <taxon>Dibothriocephalus</taxon>
    </lineage>
</organism>
<sequence length="77" mass="8683">MAPADLESSTQSLIQRRRRSKNCFHVLTDGVELSLQLPSSSPFPGGLRRRLEAAKLSSWGGRRRTCLNHFSRLSRMA</sequence>
<dbReference type="AlphaFoldDB" id="A0A3P6QZ81"/>
<dbReference type="Proteomes" id="UP000281553">
    <property type="component" value="Unassembled WGS sequence"/>
</dbReference>
<name>A0A3P6QZ81_DIBLA</name>
<protein>
    <submittedName>
        <fullName evidence="1">Uncharacterized protein</fullName>
    </submittedName>
</protein>
<evidence type="ECO:0000313" key="2">
    <source>
        <dbReference type="Proteomes" id="UP000281553"/>
    </source>
</evidence>
<gene>
    <name evidence="1" type="ORF">DILT_LOCUS1638</name>
</gene>
<evidence type="ECO:0000313" key="1">
    <source>
        <dbReference type="EMBL" id="VDK48133.1"/>
    </source>
</evidence>
<keyword evidence="2" id="KW-1185">Reference proteome</keyword>
<proteinExistence type="predicted"/>